<organism evidence="3 4">
    <name type="scientific">Kibdelosporangium aridum</name>
    <dbReference type="NCBI Taxonomy" id="2030"/>
    <lineage>
        <taxon>Bacteria</taxon>
        <taxon>Bacillati</taxon>
        <taxon>Actinomycetota</taxon>
        <taxon>Actinomycetes</taxon>
        <taxon>Pseudonocardiales</taxon>
        <taxon>Pseudonocardiaceae</taxon>
        <taxon>Kibdelosporangium</taxon>
    </lineage>
</organism>
<name>A0A1W2EC22_KIBAR</name>
<dbReference type="SUPFAM" id="SSF69318">
    <property type="entry name" value="Integrin alpha N-terminal domain"/>
    <property type="match status" value="1"/>
</dbReference>
<evidence type="ECO:0000256" key="1">
    <source>
        <dbReference type="SAM" id="MobiDB-lite"/>
    </source>
</evidence>
<feature type="signal peptide" evidence="2">
    <location>
        <begin position="1"/>
        <end position="24"/>
    </location>
</feature>
<evidence type="ECO:0000256" key="2">
    <source>
        <dbReference type="SAM" id="SignalP"/>
    </source>
</evidence>
<dbReference type="OrthoDB" id="3678781at2"/>
<accession>A0A1W2EC22</accession>
<proteinExistence type="predicted"/>
<dbReference type="EMBL" id="FWXV01000003">
    <property type="protein sequence ID" value="SMD06628.1"/>
    <property type="molecule type" value="Genomic_DNA"/>
</dbReference>
<dbReference type="Proteomes" id="UP000192674">
    <property type="component" value="Unassembled WGS sequence"/>
</dbReference>
<keyword evidence="2" id="KW-0732">Signal</keyword>
<feature type="region of interest" description="Disordered" evidence="1">
    <location>
        <begin position="185"/>
        <end position="208"/>
    </location>
</feature>
<protein>
    <recommendedName>
        <fullName evidence="5">VCBS repeat-containing protein</fullName>
    </recommendedName>
</protein>
<dbReference type="InterPro" id="IPR028994">
    <property type="entry name" value="Integrin_alpha_N"/>
</dbReference>
<keyword evidence="4" id="KW-1185">Reference proteome</keyword>
<evidence type="ECO:0008006" key="5">
    <source>
        <dbReference type="Google" id="ProtNLM"/>
    </source>
</evidence>
<gene>
    <name evidence="3" type="ORF">SAMN05661093_04118</name>
</gene>
<evidence type="ECO:0000313" key="4">
    <source>
        <dbReference type="Proteomes" id="UP000192674"/>
    </source>
</evidence>
<sequence length="208" mass="22159">MRIVASILAFAAATVAFAASPASAAEEIHWMADVNGDGAPEPVVLSELPNNTQKLTVKLGRIAYTAAMPYYPGPDAGLMPPRVVDMNDDNRQEIMVTEIVGAHTDHFSLWGFFGSTLKQVRTADQAPLKLYEGGAVATIARYGCEGTGADRQLVSVSAGIVDYDNYIYEGERVTYRVDNSGIAHETSRVSGTGGSNSPLFQADPNACK</sequence>
<evidence type="ECO:0000313" key="3">
    <source>
        <dbReference type="EMBL" id="SMD06628.1"/>
    </source>
</evidence>
<dbReference type="RefSeq" id="WP_033383099.1">
    <property type="nucleotide sequence ID" value="NZ_FWXV01000003.1"/>
</dbReference>
<dbReference type="AlphaFoldDB" id="A0A1W2EC22"/>
<reference evidence="3 4" key="1">
    <citation type="submission" date="2017-04" db="EMBL/GenBank/DDBJ databases">
        <authorList>
            <person name="Afonso C.L."/>
            <person name="Miller P.J."/>
            <person name="Scott M.A."/>
            <person name="Spackman E."/>
            <person name="Goraichik I."/>
            <person name="Dimitrov K.M."/>
            <person name="Suarez D.L."/>
            <person name="Swayne D.E."/>
        </authorList>
    </citation>
    <scope>NUCLEOTIDE SEQUENCE [LARGE SCALE GENOMIC DNA]</scope>
    <source>
        <strain evidence="3 4">DSM 43828</strain>
    </source>
</reference>
<feature type="chain" id="PRO_5010717190" description="VCBS repeat-containing protein" evidence="2">
    <location>
        <begin position="25"/>
        <end position="208"/>
    </location>
</feature>